<proteinExistence type="predicted"/>
<comment type="caution">
    <text evidence="2">The sequence shown here is derived from an EMBL/GenBank/DDBJ whole genome shotgun (WGS) entry which is preliminary data.</text>
</comment>
<dbReference type="EMBL" id="JARJCW010000087">
    <property type="protein sequence ID" value="KAJ7195946.1"/>
    <property type="molecule type" value="Genomic_DNA"/>
</dbReference>
<evidence type="ECO:0000256" key="1">
    <source>
        <dbReference type="SAM" id="MobiDB-lite"/>
    </source>
</evidence>
<accession>A0AAD6UWA3</accession>
<keyword evidence="3" id="KW-1185">Reference proteome</keyword>
<name>A0AAD6UWA3_9AGAR</name>
<dbReference type="Proteomes" id="UP001219525">
    <property type="component" value="Unassembled WGS sequence"/>
</dbReference>
<organism evidence="2 3">
    <name type="scientific">Mycena pura</name>
    <dbReference type="NCBI Taxonomy" id="153505"/>
    <lineage>
        <taxon>Eukaryota</taxon>
        <taxon>Fungi</taxon>
        <taxon>Dikarya</taxon>
        <taxon>Basidiomycota</taxon>
        <taxon>Agaricomycotina</taxon>
        <taxon>Agaricomycetes</taxon>
        <taxon>Agaricomycetidae</taxon>
        <taxon>Agaricales</taxon>
        <taxon>Marasmiineae</taxon>
        <taxon>Mycenaceae</taxon>
        <taxon>Mycena</taxon>
    </lineage>
</organism>
<reference evidence="2" key="1">
    <citation type="submission" date="2023-03" db="EMBL/GenBank/DDBJ databases">
        <title>Massive genome expansion in bonnet fungi (Mycena s.s.) driven by repeated elements and novel gene families across ecological guilds.</title>
        <authorList>
            <consortium name="Lawrence Berkeley National Laboratory"/>
            <person name="Harder C.B."/>
            <person name="Miyauchi S."/>
            <person name="Viragh M."/>
            <person name="Kuo A."/>
            <person name="Thoen E."/>
            <person name="Andreopoulos B."/>
            <person name="Lu D."/>
            <person name="Skrede I."/>
            <person name="Drula E."/>
            <person name="Henrissat B."/>
            <person name="Morin E."/>
            <person name="Kohler A."/>
            <person name="Barry K."/>
            <person name="LaButti K."/>
            <person name="Morin E."/>
            <person name="Salamov A."/>
            <person name="Lipzen A."/>
            <person name="Mereny Z."/>
            <person name="Hegedus B."/>
            <person name="Baldrian P."/>
            <person name="Stursova M."/>
            <person name="Weitz H."/>
            <person name="Taylor A."/>
            <person name="Grigoriev I.V."/>
            <person name="Nagy L.G."/>
            <person name="Martin F."/>
            <person name="Kauserud H."/>
        </authorList>
    </citation>
    <scope>NUCLEOTIDE SEQUENCE</scope>
    <source>
        <strain evidence="2">9144</strain>
    </source>
</reference>
<sequence>MAENGNNSIRDRFSAQLGRHARSRAKKAEKAADPATLKSQLKDKDQEISELRAQLLRNSQANTLHSLRRMPGCGGCRVFASFRIVSEFIIHGQQLPLSLSPSMSTHFTLTPLPKLGSETLSERLRHRLSNSARHSTALDPDIMDLTFAEIAEVTPSCSVRKRGKARWRELFPEAWEFKDLSSP</sequence>
<evidence type="ECO:0000313" key="2">
    <source>
        <dbReference type="EMBL" id="KAJ7195946.1"/>
    </source>
</evidence>
<evidence type="ECO:0000313" key="3">
    <source>
        <dbReference type="Proteomes" id="UP001219525"/>
    </source>
</evidence>
<feature type="region of interest" description="Disordered" evidence="1">
    <location>
        <begin position="1"/>
        <end position="37"/>
    </location>
</feature>
<gene>
    <name evidence="2" type="ORF">GGX14DRAFT_575271</name>
</gene>
<protein>
    <submittedName>
        <fullName evidence="2">Uncharacterized protein</fullName>
    </submittedName>
</protein>
<dbReference type="AlphaFoldDB" id="A0AAD6UWA3"/>